<evidence type="ECO:0000256" key="2">
    <source>
        <dbReference type="ARBA" id="ARBA00022475"/>
    </source>
</evidence>
<name>A0A517Z7K5_9PLAN</name>
<evidence type="ECO:0000256" key="1">
    <source>
        <dbReference type="ARBA" id="ARBA00004533"/>
    </source>
</evidence>
<keyword evidence="3" id="KW-0997">Cell inner membrane</keyword>
<dbReference type="PANTHER" id="PTHR30606">
    <property type="entry name" value="LIPID A BIOSYNTHESIS LAUROYL ACYLTRANSFERASE"/>
    <property type="match status" value="1"/>
</dbReference>
<dbReference type="PANTHER" id="PTHR30606:SF10">
    <property type="entry name" value="PHOSPHATIDYLINOSITOL MANNOSIDE ACYLTRANSFERASE"/>
    <property type="match status" value="1"/>
</dbReference>
<dbReference type="OrthoDB" id="9801955at2"/>
<keyword evidence="4 7" id="KW-0808">Transferase</keyword>
<evidence type="ECO:0000256" key="3">
    <source>
        <dbReference type="ARBA" id="ARBA00022519"/>
    </source>
</evidence>
<dbReference type="KEGG" id="mri:Mal4_27770"/>
<evidence type="ECO:0000256" key="4">
    <source>
        <dbReference type="ARBA" id="ARBA00022679"/>
    </source>
</evidence>
<dbReference type="GO" id="GO:0005886">
    <property type="term" value="C:plasma membrane"/>
    <property type="evidence" value="ECO:0007669"/>
    <property type="project" value="UniProtKB-SubCell"/>
</dbReference>
<dbReference type="GO" id="GO:0009247">
    <property type="term" value="P:glycolipid biosynthetic process"/>
    <property type="evidence" value="ECO:0007669"/>
    <property type="project" value="UniProtKB-ARBA"/>
</dbReference>
<organism evidence="7 8">
    <name type="scientific">Maioricimonas rarisocia</name>
    <dbReference type="NCBI Taxonomy" id="2528026"/>
    <lineage>
        <taxon>Bacteria</taxon>
        <taxon>Pseudomonadati</taxon>
        <taxon>Planctomycetota</taxon>
        <taxon>Planctomycetia</taxon>
        <taxon>Planctomycetales</taxon>
        <taxon>Planctomycetaceae</taxon>
        <taxon>Maioricimonas</taxon>
    </lineage>
</organism>
<keyword evidence="5" id="KW-0472">Membrane</keyword>
<protein>
    <submittedName>
        <fullName evidence="7">Lipid A biosynthesis lauroyl acyltransferase</fullName>
        <ecNumber evidence="7">2.3.1.-</ecNumber>
    </submittedName>
</protein>
<evidence type="ECO:0000256" key="6">
    <source>
        <dbReference type="ARBA" id="ARBA00023315"/>
    </source>
</evidence>
<dbReference type="CDD" id="cd07984">
    <property type="entry name" value="LPLAT_LABLAT-like"/>
    <property type="match status" value="1"/>
</dbReference>
<accession>A0A517Z7K5</accession>
<comment type="subcellular location">
    <subcellularLocation>
        <location evidence="1">Cell inner membrane</location>
    </subcellularLocation>
</comment>
<evidence type="ECO:0000313" key="7">
    <source>
        <dbReference type="EMBL" id="QDU38450.1"/>
    </source>
</evidence>
<reference evidence="7 8" key="1">
    <citation type="submission" date="2019-02" db="EMBL/GenBank/DDBJ databases">
        <title>Deep-cultivation of Planctomycetes and their phenomic and genomic characterization uncovers novel biology.</title>
        <authorList>
            <person name="Wiegand S."/>
            <person name="Jogler M."/>
            <person name="Boedeker C."/>
            <person name="Pinto D."/>
            <person name="Vollmers J."/>
            <person name="Rivas-Marin E."/>
            <person name="Kohn T."/>
            <person name="Peeters S.H."/>
            <person name="Heuer A."/>
            <person name="Rast P."/>
            <person name="Oberbeckmann S."/>
            <person name="Bunk B."/>
            <person name="Jeske O."/>
            <person name="Meyerdierks A."/>
            <person name="Storesund J.E."/>
            <person name="Kallscheuer N."/>
            <person name="Luecker S."/>
            <person name="Lage O.M."/>
            <person name="Pohl T."/>
            <person name="Merkel B.J."/>
            <person name="Hornburger P."/>
            <person name="Mueller R.-W."/>
            <person name="Bruemmer F."/>
            <person name="Labrenz M."/>
            <person name="Spormann A.M."/>
            <person name="Op den Camp H."/>
            <person name="Overmann J."/>
            <person name="Amann R."/>
            <person name="Jetten M.S.M."/>
            <person name="Mascher T."/>
            <person name="Medema M.H."/>
            <person name="Devos D.P."/>
            <person name="Kaster A.-K."/>
            <person name="Ovreas L."/>
            <person name="Rohde M."/>
            <person name="Galperin M.Y."/>
            <person name="Jogler C."/>
        </authorList>
    </citation>
    <scope>NUCLEOTIDE SEQUENCE [LARGE SCALE GENOMIC DNA]</scope>
    <source>
        <strain evidence="7 8">Mal4</strain>
    </source>
</reference>
<dbReference type="PIRSF" id="PIRSF026649">
    <property type="entry name" value="MsbB"/>
    <property type="match status" value="1"/>
</dbReference>
<dbReference type="EC" id="2.3.1.-" evidence="7"/>
<dbReference type="RefSeq" id="WP_145369730.1">
    <property type="nucleotide sequence ID" value="NZ_CP036275.1"/>
</dbReference>
<keyword evidence="6 7" id="KW-0012">Acyltransferase</keyword>
<dbReference type="Pfam" id="PF03279">
    <property type="entry name" value="Lip_A_acyltrans"/>
    <property type="match status" value="1"/>
</dbReference>
<gene>
    <name evidence="7" type="primary">htrB</name>
    <name evidence="7" type="ORF">Mal4_27770</name>
</gene>
<evidence type="ECO:0000256" key="5">
    <source>
        <dbReference type="ARBA" id="ARBA00023136"/>
    </source>
</evidence>
<sequence length="324" mass="37529">MDVRKLRHLCEYAAFRSMACLLQILSVRQTARLAEIMGWLFVRVLPRKLSRYHVARENIEQSFPEYSPAEVDDLIRRMWVHLFRLLAETVQLPRKMTLANCREVITFRDRRKCVKAMCSGRPVLMLGGHFGNWEVSTATFGLFGFPMGIVGRELDNPYLHRWFYESRQQTGHKLYLKKGASDGMVQLLEAGGNLGVLCDQDAGRRGVFVDFFGRPASTFKSIALMALQYNAIIVVGYGIRTEDDFVNGRWSQFEIGCEEIIDPAEIEADDEIREITRRFTAALERAIRRAPEQYFWVHRRWKTDPVTRRKAKEKKHKPRVAPAA</sequence>
<dbReference type="GO" id="GO:0016746">
    <property type="term" value="F:acyltransferase activity"/>
    <property type="evidence" value="ECO:0007669"/>
    <property type="project" value="UniProtKB-KW"/>
</dbReference>
<proteinExistence type="predicted"/>
<keyword evidence="8" id="KW-1185">Reference proteome</keyword>
<dbReference type="AlphaFoldDB" id="A0A517Z7K5"/>
<keyword evidence="2" id="KW-1003">Cell membrane</keyword>
<dbReference type="InterPro" id="IPR004960">
    <property type="entry name" value="LipA_acyltrans"/>
</dbReference>
<evidence type="ECO:0000313" key="8">
    <source>
        <dbReference type="Proteomes" id="UP000320496"/>
    </source>
</evidence>
<dbReference type="EMBL" id="CP036275">
    <property type="protein sequence ID" value="QDU38450.1"/>
    <property type="molecule type" value="Genomic_DNA"/>
</dbReference>
<dbReference type="Proteomes" id="UP000320496">
    <property type="component" value="Chromosome"/>
</dbReference>